<sequence>MGMSAGEGQADAVGGVMAPALPRLDIPLLRKDRRLWVWWHRGTSRRLVVVFCSVGHAPDTPPVLEFAQSATAGGRDSAVFIGDPQRSWLNAPGLIEEIVEVIEAARDEAGTDETVTLGYSMGGFAALVIGGFVPVRAALAFSPQMSIDPALVPDEGRWTRYRRRIGAIRIRNAADHMAAGTDHHIVMGLSRMEKPQIRLLPRAANAALYFLPRTRHDTAPRIKRAGLLPAVLDHAFSRRGEALASLLAEQLNARSKGVAA</sequence>
<dbReference type="RefSeq" id="WP_161766384.1">
    <property type="nucleotide sequence ID" value="NZ_JAAATW010000001.1"/>
</dbReference>
<evidence type="ECO:0000313" key="2">
    <source>
        <dbReference type="Proteomes" id="UP001517376"/>
    </source>
</evidence>
<organism evidence="1 2">
    <name type="scientific">Paragemmobacter ruber</name>
    <dbReference type="NCBI Taxonomy" id="1985673"/>
    <lineage>
        <taxon>Bacteria</taxon>
        <taxon>Pseudomonadati</taxon>
        <taxon>Pseudomonadota</taxon>
        <taxon>Alphaproteobacteria</taxon>
        <taxon>Rhodobacterales</taxon>
        <taxon>Paracoccaceae</taxon>
        <taxon>Paragemmobacter</taxon>
    </lineage>
</organism>
<keyword evidence="2" id="KW-1185">Reference proteome</keyword>
<gene>
    <name evidence="1" type="ORF">GU920_07990</name>
</gene>
<dbReference type="Proteomes" id="UP001517376">
    <property type="component" value="Unassembled WGS sequence"/>
</dbReference>
<comment type="caution">
    <text evidence="1">The sequence shown here is derived from an EMBL/GenBank/DDBJ whole genome shotgun (WGS) entry which is preliminary data.</text>
</comment>
<name>A0ABW9Y4I5_9RHOB</name>
<reference evidence="2" key="1">
    <citation type="submission" date="2020-01" db="EMBL/GenBank/DDBJ databases">
        <title>Sphingomonas sp. strain CSW-10.</title>
        <authorList>
            <person name="Chen W.-M."/>
        </authorList>
    </citation>
    <scope>NUCLEOTIDE SEQUENCE [LARGE SCALE GENOMIC DNA]</scope>
    <source>
        <strain evidence="2">CCP-1</strain>
    </source>
</reference>
<evidence type="ECO:0008006" key="3">
    <source>
        <dbReference type="Google" id="ProtNLM"/>
    </source>
</evidence>
<accession>A0ABW9Y4I5</accession>
<dbReference type="SUPFAM" id="SSF53474">
    <property type="entry name" value="alpha/beta-Hydrolases"/>
    <property type="match status" value="1"/>
</dbReference>
<protein>
    <recommendedName>
        <fullName evidence="3">Alpha/beta hydrolase</fullName>
    </recommendedName>
</protein>
<evidence type="ECO:0000313" key="1">
    <source>
        <dbReference type="EMBL" id="NBE07472.1"/>
    </source>
</evidence>
<proteinExistence type="predicted"/>
<dbReference type="EMBL" id="JAAATW010000001">
    <property type="protein sequence ID" value="NBE07472.1"/>
    <property type="molecule type" value="Genomic_DNA"/>
</dbReference>
<dbReference type="InterPro" id="IPR029058">
    <property type="entry name" value="AB_hydrolase_fold"/>
</dbReference>
<dbReference type="Gene3D" id="3.40.50.1820">
    <property type="entry name" value="alpha/beta hydrolase"/>
    <property type="match status" value="1"/>
</dbReference>